<dbReference type="GO" id="GO:0006537">
    <property type="term" value="P:glutamate biosynthetic process"/>
    <property type="evidence" value="ECO:0007669"/>
    <property type="project" value="TreeGrafter"/>
</dbReference>
<dbReference type="InterPro" id="IPR000595">
    <property type="entry name" value="cNMP-bd_dom"/>
</dbReference>
<dbReference type="GO" id="GO:0006543">
    <property type="term" value="P:L-glutamine catabolic process"/>
    <property type="evidence" value="ECO:0007669"/>
    <property type="project" value="TreeGrafter"/>
</dbReference>
<dbReference type="EMBL" id="FUKP01000067">
    <property type="protein sequence ID" value="SJN34517.1"/>
    <property type="molecule type" value="Genomic_DNA"/>
</dbReference>
<feature type="domain" description="Cyclic nucleotide-binding" evidence="6">
    <location>
        <begin position="484"/>
        <end position="604"/>
    </location>
</feature>
<comment type="subunit">
    <text evidence="2">Homotetramer.</text>
</comment>
<dbReference type="InterPro" id="IPR012338">
    <property type="entry name" value="Beta-lactam/transpept-like"/>
</dbReference>
<dbReference type="Pfam" id="PF00027">
    <property type="entry name" value="cNMP_binding"/>
    <property type="match status" value="1"/>
</dbReference>
<comment type="catalytic activity">
    <reaction evidence="5">
        <text>L-glutamine + H2O = L-glutamate + NH4(+)</text>
        <dbReference type="Rhea" id="RHEA:15889"/>
        <dbReference type="ChEBI" id="CHEBI:15377"/>
        <dbReference type="ChEBI" id="CHEBI:28938"/>
        <dbReference type="ChEBI" id="CHEBI:29985"/>
        <dbReference type="ChEBI" id="CHEBI:58359"/>
        <dbReference type="EC" id="3.5.1.2"/>
    </reaction>
</comment>
<dbReference type="GO" id="GO:0004359">
    <property type="term" value="F:glutaminase activity"/>
    <property type="evidence" value="ECO:0007669"/>
    <property type="project" value="UniProtKB-EC"/>
</dbReference>
<dbReference type="InterPro" id="IPR018490">
    <property type="entry name" value="cNMP-bd_dom_sf"/>
</dbReference>
<evidence type="ECO:0000256" key="3">
    <source>
        <dbReference type="ARBA" id="ARBA00012918"/>
    </source>
</evidence>
<dbReference type="Proteomes" id="UP000196230">
    <property type="component" value="Unassembled WGS sequence"/>
</dbReference>
<evidence type="ECO:0000256" key="5">
    <source>
        <dbReference type="ARBA" id="ARBA00049534"/>
    </source>
</evidence>
<dbReference type="RefSeq" id="WP_087134515.1">
    <property type="nucleotide sequence ID" value="NZ_FUKP01000067.1"/>
</dbReference>
<dbReference type="InterPro" id="IPR036513">
    <property type="entry name" value="STAS_dom_sf"/>
</dbReference>
<dbReference type="InterPro" id="IPR014710">
    <property type="entry name" value="RmlC-like_jellyroll"/>
</dbReference>
<keyword evidence="4 7" id="KW-0378">Hydrolase</keyword>
<comment type="similarity">
    <text evidence="1">Belongs to the glutaminase family.</text>
</comment>
<organism evidence="7 8">
    <name type="scientific">Micrococcus lylae</name>
    <dbReference type="NCBI Taxonomy" id="1273"/>
    <lineage>
        <taxon>Bacteria</taxon>
        <taxon>Bacillati</taxon>
        <taxon>Actinomycetota</taxon>
        <taxon>Actinomycetes</taxon>
        <taxon>Micrococcales</taxon>
        <taxon>Micrococcaceae</taxon>
        <taxon>Micrococcus</taxon>
    </lineage>
</organism>
<protein>
    <recommendedName>
        <fullName evidence="3">glutaminase</fullName>
        <ecNumber evidence="3">3.5.1.2</ecNumber>
    </recommendedName>
</protein>
<evidence type="ECO:0000256" key="4">
    <source>
        <dbReference type="ARBA" id="ARBA00022801"/>
    </source>
</evidence>
<dbReference type="SMART" id="SM00100">
    <property type="entry name" value="cNMP"/>
    <property type="match status" value="1"/>
</dbReference>
<name>A0A1R4JR97_9MICC</name>
<proteinExistence type="inferred from homology"/>
<gene>
    <name evidence="7" type="ORF">FM125_10110</name>
</gene>
<evidence type="ECO:0000313" key="8">
    <source>
        <dbReference type="Proteomes" id="UP000196230"/>
    </source>
</evidence>
<dbReference type="PROSITE" id="PS50042">
    <property type="entry name" value="CNMP_BINDING_3"/>
    <property type="match status" value="1"/>
</dbReference>
<reference evidence="7 8" key="1">
    <citation type="submission" date="2017-02" db="EMBL/GenBank/DDBJ databases">
        <authorList>
            <person name="Peterson S.W."/>
        </authorList>
    </citation>
    <scope>NUCLEOTIDE SEQUENCE [LARGE SCALE GENOMIC DNA]</scope>
    <source>
        <strain evidence="7 8">2B3F</strain>
    </source>
</reference>
<dbReference type="Gene3D" id="3.40.710.10">
    <property type="entry name" value="DD-peptidase/beta-lactamase superfamily"/>
    <property type="match status" value="1"/>
</dbReference>
<evidence type="ECO:0000313" key="7">
    <source>
        <dbReference type="EMBL" id="SJN34517.1"/>
    </source>
</evidence>
<dbReference type="Gene3D" id="2.60.120.10">
    <property type="entry name" value="Jelly Rolls"/>
    <property type="match status" value="1"/>
</dbReference>
<evidence type="ECO:0000256" key="1">
    <source>
        <dbReference type="ARBA" id="ARBA00011076"/>
    </source>
</evidence>
<dbReference type="AlphaFoldDB" id="A0A1R4JR97"/>
<dbReference type="SUPFAM" id="SSF51206">
    <property type="entry name" value="cAMP-binding domain-like"/>
    <property type="match status" value="1"/>
</dbReference>
<dbReference type="InterPro" id="IPR015868">
    <property type="entry name" value="Glutaminase"/>
</dbReference>
<evidence type="ECO:0000256" key="2">
    <source>
        <dbReference type="ARBA" id="ARBA00011881"/>
    </source>
</evidence>
<dbReference type="PANTHER" id="PTHR12544:SF29">
    <property type="entry name" value="GLUTAMINASE"/>
    <property type="match status" value="1"/>
</dbReference>
<dbReference type="CDD" id="cd00038">
    <property type="entry name" value="CAP_ED"/>
    <property type="match status" value="1"/>
</dbReference>
<sequence>MMTPVHYHLDLLAASYAKPAQAETGEDTPGGLGIAMTLVDGYGYEAGTGQTVTLGALAAPLIYAMAVEDHGIDAVLEHIGTEPAGDPLHRIEVEPETHRAYNGLTDTGVVAAATLVKGRGGRDRTARFMQLASTLLEREVSVTDTAARAEDKANRRTRAAAWFMKSIEAIDADPTVILTDISRLRAVTVDVRELSVIASVFAHGGVHPHTGDRVFSAETVQAVLSLMSSCGLVTRDPLWSLTVGQPGWASRRGGTIMVVVPGHLGLALQSHGLDENGISAHGLQALRSLVEAFEMHPSLVAGSPRSALRTHYRVDQAPSGTSRTAEVMQAFERHADTVHLMELGGHIGFSQVEALVHVVGSMPDDLQTLAMDVRSVSSISGPARRLIAQWIAHALRDGLDIVVTDRDESLLEQVRAAGASEGVEVREPLRESEAFLPDVPLDSTQFVFFTSRSQAMQWCEQRLLARHEPHLLPKTEEEAAFSPLLQHLSEDDARLVESMMDTRRYEDGQIIRRAGQPFGGIYVITSGQVELTGQATGGRRMRRMLLTPGMIFGEMALGQPGRQPGTVRARGPVTTRVLTAQVMYALEEATPQLAMKLWEALARDAFTALAQLIRETGALQD</sequence>
<dbReference type="SUPFAM" id="SSF56601">
    <property type="entry name" value="beta-lactamase/transpeptidase-like"/>
    <property type="match status" value="1"/>
</dbReference>
<dbReference type="EC" id="3.5.1.2" evidence="3"/>
<dbReference type="Pfam" id="PF04960">
    <property type="entry name" value="Glutaminase"/>
    <property type="match status" value="1"/>
</dbReference>
<evidence type="ECO:0000259" key="6">
    <source>
        <dbReference type="PROSITE" id="PS50042"/>
    </source>
</evidence>
<dbReference type="Gene3D" id="3.30.750.24">
    <property type="entry name" value="STAS domain"/>
    <property type="match status" value="1"/>
</dbReference>
<accession>A0A1R4JR97</accession>
<dbReference type="PANTHER" id="PTHR12544">
    <property type="entry name" value="GLUTAMINASE"/>
    <property type="match status" value="1"/>
</dbReference>